<organism evidence="2 3">
    <name type="scientific">Rhinocladiella mackenziei CBS 650.93</name>
    <dbReference type="NCBI Taxonomy" id="1442369"/>
    <lineage>
        <taxon>Eukaryota</taxon>
        <taxon>Fungi</taxon>
        <taxon>Dikarya</taxon>
        <taxon>Ascomycota</taxon>
        <taxon>Pezizomycotina</taxon>
        <taxon>Eurotiomycetes</taxon>
        <taxon>Chaetothyriomycetidae</taxon>
        <taxon>Chaetothyriales</taxon>
        <taxon>Herpotrichiellaceae</taxon>
        <taxon>Rhinocladiella</taxon>
    </lineage>
</organism>
<keyword evidence="3" id="KW-1185">Reference proteome</keyword>
<dbReference type="RefSeq" id="XP_013272438.1">
    <property type="nucleotide sequence ID" value="XM_013416984.1"/>
</dbReference>
<protein>
    <submittedName>
        <fullName evidence="2">Uncharacterized protein</fullName>
    </submittedName>
</protein>
<dbReference type="OrthoDB" id="5305306at2759"/>
<evidence type="ECO:0000313" key="3">
    <source>
        <dbReference type="Proteomes" id="UP000053617"/>
    </source>
</evidence>
<reference evidence="2 3" key="1">
    <citation type="submission" date="2015-01" db="EMBL/GenBank/DDBJ databases">
        <title>The Genome Sequence of Rhinocladiella mackenzie CBS 650.93.</title>
        <authorList>
            <consortium name="The Broad Institute Genomics Platform"/>
            <person name="Cuomo C."/>
            <person name="de Hoog S."/>
            <person name="Gorbushina A."/>
            <person name="Stielow B."/>
            <person name="Teixiera M."/>
            <person name="Abouelleil A."/>
            <person name="Chapman S.B."/>
            <person name="Priest M."/>
            <person name="Young S.K."/>
            <person name="Wortman J."/>
            <person name="Nusbaum C."/>
            <person name="Birren B."/>
        </authorList>
    </citation>
    <scope>NUCLEOTIDE SEQUENCE [LARGE SCALE GENOMIC DNA]</scope>
    <source>
        <strain evidence="2 3">CBS 650.93</strain>
    </source>
</reference>
<gene>
    <name evidence="2" type="ORF">Z518_06174</name>
</gene>
<proteinExistence type="predicted"/>
<dbReference type="AlphaFoldDB" id="A0A0D2FT65"/>
<evidence type="ECO:0000313" key="2">
    <source>
        <dbReference type="EMBL" id="KIX05302.1"/>
    </source>
</evidence>
<accession>A0A0D2FT65</accession>
<sequence>MSPRKMCQGSIDEVIVGIFDDRISVDSGERGNQPFFSTQLQPLLPSHTSSVTWKSDAVKEKEEYERIKQRVRHFAPEQFKTNAKPGRGPSEIFPQNPAEWVVHKKEILAMAEAEKQKNCEWLKAQINAQQKIPKHQRKIKSAFGKKDGKVFHHGLSPVLALPTIWSADYLGQAARWPSAGELQWNGDSRQSVLAKTKCSRFRPPPRVPGGRSAQMQEPPFSRPLPLDQTGPIFTDGPRPDEVQVSNADMNEDPEFEAHGNFYLGTELMQELGEWGPVFVPEWQKAQLVTGELVPVQYGYMGQYMDLGFGHGECPCVTGEFWCENPQAQVWEEYPSWWRDIFQRAC</sequence>
<dbReference type="HOGENOM" id="CLU_068087_0_0_1"/>
<evidence type="ECO:0000256" key="1">
    <source>
        <dbReference type="SAM" id="MobiDB-lite"/>
    </source>
</evidence>
<dbReference type="VEuPathDB" id="FungiDB:Z518_06174"/>
<dbReference type="Proteomes" id="UP000053617">
    <property type="component" value="Unassembled WGS sequence"/>
</dbReference>
<feature type="region of interest" description="Disordered" evidence="1">
    <location>
        <begin position="199"/>
        <end position="228"/>
    </location>
</feature>
<dbReference type="EMBL" id="KN847478">
    <property type="protein sequence ID" value="KIX05302.1"/>
    <property type="molecule type" value="Genomic_DNA"/>
</dbReference>
<dbReference type="STRING" id="1442369.A0A0D2FT65"/>
<name>A0A0D2FT65_9EURO</name>
<dbReference type="GeneID" id="25294245"/>